<keyword evidence="3" id="KW-1185">Reference proteome</keyword>
<comment type="caution">
    <text evidence="2">The sequence shown here is derived from an EMBL/GenBank/DDBJ whole genome shotgun (WGS) entry which is preliminary data.</text>
</comment>
<dbReference type="Pfam" id="PF15734">
    <property type="entry name" value="MIIP"/>
    <property type="match status" value="1"/>
</dbReference>
<dbReference type="EMBL" id="LSMT01000488">
    <property type="protein sequence ID" value="PFX17226.1"/>
    <property type="molecule type" value="Genomic_DNA"/>
</dbReference>
<dbReference type="AlphaFoldDB" id="A0A2B4RJ65"/>
<evidence type="ECO:0000313" key="2">
    <source>
        <dbReference type="EMBL" id="PFX17226.1"/>
    </source>
</evidence>
<reference evidence="3" key="1">
    <citation type="journal article" date="2017" name="bioRxiv">
        <title>Comparative analysis of the genomes of Stylophora pistillata and Acropora digitifera provides evidence for extensive differences between species of corals.</title>
        <authorList>
            <person name="Voolstra C.R."/>
            <person name="Li Y."/>
            <person name="Liew Y.J."/>
            <person name="Baumgarten S."/>
            <person name="Zoccola D."/>
            <person name="Flot J.-F."/>
            <person name="Tambutte S."/>
            <person name="Allemand D."/>
            <person name="Aranda M."/>
        </authorList>
    </citation>
    <scope>NUCLEOTIDE SEQUENCE [LARGE SCALE GENOMIC DNA]</scope>
</reference>
<feature type="region of interest" description="Disordered" evidence="1">
    <location>
        <begin position="310"/>
        <end position="329"/>
    </location>
</feature>
<sequence length="329" mass="36940">MRSTRASYPTRTHGETSFIYRGTDRTPSKVSRKVHESMRDAGQTSTPKSYGHALVADGNDRRSRTPSRPASILTTPGNRKKTPKKSLHVSFELSPRHERSVIGDDNARRSLLGYDWIAGLLDNTSYLSERPDDFLDELKEFRRVNKEDCLGTTLSERPYTPLKFTPTRNTEGNKEDAVTCENAYTLNERLFPVPIHGPEASCSVCHTKPESEVSVPRSSLVSPHKFKPHRRASFDPTDSVGLSSHCLAGWESSKPTVIPMPSSLDLRTSLHKSRTTLDASQAGNLTSPTTQSTEELLNRSHMLRYGLQVLDRERRETPQPPHTTPYPFL</sequence>
<dbReference type="Proteomes" id="UP000225706">
    <property type="component" value="Unassembled WGS sequence"/>
</dbReference>
<feature type="compositionally biased region" description="Polar residues" evidence="1">
    <location>
        <begin position="1"/>
        <end position="10"/>
    </location>
</feature>
<feature type="compositionally biased region" description="Polar residues" evidence="1">
    <location>
        <begin position="66"/>
        <end position="77"/>
    </location>
</feature>
<dbReference type="InterPro" id="IPR031466">
    <property type="entry name" value="MIIP"/>
</dbReference>
<proteinExistence type="predicted"/>
<dbReference type="PANTHER" id="PTHR34831:SF1">
    <property type="entry name" value="MIGRATION AND INVASION-INHIBITORY PROTEIN"/>
    <property type="match status" value="1"/>
</dbReference>
<dbReference type="GO" id="GO:0010972">
    <property type="term" value="P:negative regulation of G2/M transition of mitotic cell cycle"/>
    <property type="evidence" value="ECO:0007669"/>
    <property type="project" value="InterPro"/>
</dbReference>
<evidence type="ECO:0000313" key="3">
    <source>
        <dbReference type="Proteomes" id="UP000225706"/>
    </source>
</evidence>
<organism evidence="2 3">
    <name type="scientific">Stylophora pistillata</name>
    <name type="common">Smooth cauliflower coral</name>
    <dbReference type="NCBI Taxonomy" id="50429"/>
    <lineage>
        <taxon>Eukaryota</taxon>
        <taxon>Metazoa</taxon>
        <taxon>Cnidaria</taxon>
        <taxon>Anthozoa</taxon>
        <taxon>Hexacorallia</taxon>
        <taxon>Scleractinia</taxon>
        <taxon>Astrocoeniina</taxon>
        <taxon>Pocilloporidae</taxon>
        <taxon>Stylophora</taxon>
    </lineage>
</organism>
<evidence type="ECO:0000256" key="1">
    <source>
        <dbReference type="SAM" id="MobiDB-lite"/>
    </source>
</evidence>
<feature type="region of interest" description="Disordered" evidence="1">
    <location>
        <begin position="215"/>
        <end position="238"/>
    </location>
</feature>
<dbReference type="PANTHER" id="PTHR34831">
    <property type="entry name" value="MIGRATION AND INVASION-INHIBITORY PROTEIN"/>
    <property type="match status" value="1"/>
</dbReference>
<dbReference type="GO" id="GO:0030336">
    <property type="term" value="P:negative regulation of cell migration"/>
    <property type="evidence" value="ECO:0007669"/>
    <property type="project" value="InterPro"/>
</dbReference>
<name>A0A2B4RJ65_STYPI</name>
<gene>
    <name evidence="2" type="primary">Miip</name>
    <name evidence="2" type="ORF">AWC38_SpisGene18466</name>
</gene>
<feature type="compositionally biased region" description="Polar residues" evidence="1">
    <location>
        <begin position="276"/>
        <end position="294"/>
    </location>
</feature>
<accession>A0A2B4RJ65</accession>
<dbReference type="OrthoDB" id="10002384at2759"/>
<protein>
    <submittedName>
        <fullName evidence="2">Migration and invasion-inhibitory protein</fullName>
    </submittedName>
</protein>
<feature type="region of interest" description="Disordered" evidence="1">
    <location>
        <begin position="1"/>
        <end position="86"/>
    </location>
</feature>
<feature type="compositionally biased region" description="Pro residues" evidence="1">
    <location>
        <begin position="318"/>
        <end position="329"/>
    </location>
</feature>
<feature type="compositionally biased region" description="Basic and acidic residues" evidence="1">
    <location>
        <begin position="22"/>
        <end position="39"/>
    </location>
</feature>
<feature type="region of interest" description="Disordered" evidence="1">
    <location>
        <begin position="275"/>
        <end position="294"/>
    </location>
</feature>